<accession>A0A370GNF3</accession>
<proteinExistence type="predicted"/>
<comment type="caution">
    <text evidence="1">The sequence shown here is derived from an EMBL/GenBank/DDBJ whole genome shotgun (WGS) entry which is preliminary data.</text>
</comment>
<sequence>MQTPVSERRSAAFVDLFVGYSSYLEVGGLSRNTAFEVFDDLPTNLTTICSVGYSCTMSGGAETFPPV</sequence>
<evidence type="ECO:0000313" key="2">
    <source>
        <dbReference type="Proteomes" id="UP000255355"/>
    </source>
</evidence>
<organism evidence="1 2">
    <name type="scientific">Nocardia mexicana</name>
    <dbReference type="NCBI Taxonomy" id="279262"/>
    <lineage>
        <taxon>Bacteria</taxon>
        <taxon>Bacillati</taxon>
        <taxon>Actinomycetota</taxon>
        <taxon>Actinomycetes</taxon>
        <taxon>Mycobacteriales</taxon>
        <taxon>Nocardiaceae</taxon>
        <taxon>Nocardia</taxon>
    </lineage>
</organism>
<protein>
    <submittedName>
        <fullName evidence="1">Uncharacterized protein</fullName>
    </submittedName>
</protein>
<keyword evidence="2" id="KW-1185">Reference proteome</keyword>
<reference evidence="1 2" key="1">
    <citation type="submission" date="2018-07" db="EMBL/GenBank/DDBJ databases">
        <title>Genomic Encyclopedia of Type Strains, Phase IV (KMG-IV): sequencing the most valuable type-strain genomes for metagenomic binning, comparative biology and taxonomic classification.</title>
        <authorList>
            <person name="Goeker M."/>
        </authorList>
    </citation>
    <scope>NUCLEOTIDE SEQUENCE [LARGE SCALE GENOMIC DNA]</scope>
    <source>
        <strain evidence="1 2">DSM 44952</strain>
    </source>
</reference>
<gene>
    <name evidence="1" type="ORF">DFR68_12120</name>
</gene>
<name>A0A370GNF3_9NOCA</name>
<dbReference type="RefSeq" id="WP_147289150.1">
    <property type="nucleotide sequence ID" value="NZ_QQAZ01000021.1"/>
</dbReference>
<dbReference type="AlphaFoldDB" id="A0A370GNF3"/>
<dbReference type="Proteomes" id="UP000255355">
    <property type="component" value="Unassembled WGS sequence"/>
</dbReference>
<dbReference type="EMBL" id="QQAZ01000021">
    <property type="protein sequence ID" value="RDI43463.1"/>
    <property type="molecule type" value="Genomic_DNA"/>
</dbReference>
<evidence type="ECO:0000313" key="1">
    <source>
        <dbReference type="EMBL" id="RDI43463.1"/>
    </source>
</evidence>